<feature type="domain" description="CheB-type methylesterase" evidence="1">
    <location>
        <begin position="2"/>
        <end position="41"/>
    </location>
</feature>
<dbReference type="EMBL" id="NZEX01000077">
    <property type="protein sequence ID" value="MAH63106.1"/>
    <property type="molecule type" value="Genomic_DNA"/>
</dbReference>
<dbReference type="InterPro" id="IPR035909">
    <property type="entry name" value="CheB_C"/>
</dbReference>
<dbReference type="GO" id="GO:0000156">
    <property type="term" value="F:phosphorelay response regulator activity"/>
    <property type="evidence" value="ECO:0007669"/>
    <property type="project" value="InterPro"/>
</dbReference>
<evidence type="ECO:0000259" key="1">
    <source>
        <dbReference type="Pfam" id="PF01339"/>
    </source>
</evidence>
<sequence length="78" mass="8793">MGGYVLLQTPESAQFDGMPKSAIETGIADSIAPTENMPHEILRYVEHPYASVLRNGPRLRTKKMYCTDFLLSFAKKME</sequence>
<proteinExistence type="predicted"/>
<dbReference type="GO" id="GO:0006935">
    <property type="term" value="P:chemotaxis"/>
    <property type="evidence" value="ECO:0007669"/>
    <property type="project" value="InterPro"/>
</dbReference>
<evidence type="ECO:0000313" key="3">
    <source>
        <dbReference type="Proteomes" id="UP000226525"/>
    </source>
</evidence>
<name>A0A2D6YIT1_9DELT</name>
<dbReference type="GO" id="GO:0005737">
    <property type="term" value="C:cytoplasm"/>
    <property type="evidence" value="ECO:0007669"/>
    <property type="project" value="InterPro"/>
</dbReference>
<gene>
    <name evidence="2" type="ORF">CMN54_06635</name>
</gene>
<evidence type="ECO:0000313" key="2">
    <source>
        <dbReference type="EMBL" id="MAH63106.1"/>
    </source>
</evidence>
<dbReference type="Pfam" id="PF01339">
    <property type="entry name" value="CheB_methylest"/>
    <property type="match status" value="1"/>
</dbReference>
<accession>A0A2D6YIT1</accession>
<dbReference type="InterPro" id="IPR000673">
    <property type="entry name" value="Sig_transdc_resp-reg_Me-estase"/>
</dbReference>
<dbReference type="Proteomes" id="UP000226525">
    <property type="component" value="Unassembled WGS sequence"/>
</dbReference>
<organism evidence="2 3">
    <name type="scientific">SAR324 cluster bacterium</name>
    <dbReference type="NCBI Taxonomy" id="2024889"/>
    <lineage>
        <taxon>Bacteria</taxon>
        <taxon>Deltaproteobacteria</taxon>
        <taxon>SAR324 cluster</taxon>
    </lineage>
</organism>
<dbReference type="Gene3D" id="3.40.50.180">
    <property type="entry name" value="Methylesterase CheB, C-terminal domain"/>
    <property type="match status" value="1"/>
</dbReference>
<comment type="caution">
    <text evidence="2">The sequence shown here is derived from an EMBL/GenBank/DDBJ whole genome shotgun (WGS) entry which is preliminary data.</text>
</comment>
<dbReference type="SUPFAM" id="SSF52738">
    <property type="entry name" value="Methylesterase CheB, C-terminal domain"/>
    <property type="match status" value="1"/>
</dbReference>
<reference evidence="3" key="1">
    <citation type="submission" date="2017-09" db="EMBL/GenBank/DDBJ databases">
        <title>The Reconstruction of 2,631 Draft Metagenome-Assembled Genomes from the Global Oceans.</title>
        <authorList>
            <person name="Tully B.J."/>
            <person name="Graham E.D."/>
            <person name="Heidelberg J.F."/>
        </authorList>
    </citation>
    <scope>NUCLEOTIDE SEQUENCE [LARGE SCALE GENOMIC DNA]</scope>
</reference>
<dbReference type="GO" id="GO:0008984">
    <property type="term" value="F:protein-glutamate methylesterase activity"/>
    <property type="evidence" value="ECO:0007669"/>
    <property type="project" value="InterPro"/>
</dbReference>
<dbReference type="AlphaFoldDB" id="A0A2D6YIT1"/>
<protein>
    <recommendedName>
        <fullName evidence="1">CheB-type methylesterase domain-containing protein</fullName>
    </recommendedName>
</protein>